<evidence type="ECO:0000256" key="1">
    <source>
        <dbReference type="SAM" id="SignalP"/>
    </source>
</evidence>
<keyword evidence="3" id="KW-1185">Reference proteome</keyword>
<protein>
    <recommendedName>
        <fullName evidence="4">Porin</fullName>
    </recommendedName>
</protein>
<gene>
    <name evidence="2" type="ORF">AS026_01480</name>
</gene>
<organism evidence="2 3">
    <name type="scientific">Rhizobium altiplani</name>
    <dbReference type="NCBI Taxonomy" id="1864509"/>
    <lineage>
        <taxon>Bacteria</taxon>
        <taxon>Pseudomonadati</taxon>
        <taxon>Pseudomonadota</taxon>
        <taxon>Alphaproteobacteria</taxon>
        <taxon>Hyphomicrobiales</taxon>
        <taxon>Rhizobiaceae</taxon>
        <taxon>Rhizobium/Agrobacterium group</taxon>
        <taxon>Rhizobium</taxon>
    </lineage>
</organism>
<dbReference type="Proteomes" id="UP000068164">
    <property type="component" value="Unassembled WGS sequence"/>
</dbReference>
<dbReference type="OrthoDB" id="8383340at2"/>
<keyword evidence="1" id="KW-0732">Signal</keyword>
<proteinExistence type="predicted"/>
<comment type="caution">
    <text evidence="2">The sequence shown here is derived from an EMBL/GenBank/DDBJ whole genome shotgun (WGS) entry which is preliminary data.</text>
</comment>
<dbReference type="AlphaFoldDB" id="A0A109J9H5"/>
<sequence>MRRLLRLGAPAFALALGTFITPASASLEITSDYSALPQDEMAMNEYTGSVSCTAPTTHYVPSFIRSFDGTIIGVGYLEVQSDGRC</sequence>
<reference evidence="2 3" key="1">
    <citation type="submission" date="2015-11" db="EMBL/GenBank/DDBJ databases">
        <title>Draft Genome Sequence of the Strain BR 10423 (Rhizobium sp.) isolated from nodules of Mimosa pudica.</title>
        <authorList>
            <person name="Barauna A.C."/>
            <person name="Zilli J.E."/>
            <person name="Simoes-Araujo J.L."/>
            <person name="Reis V.M."/>
            <person name="James E.K."/>
            <person name="Reis F.B.Jr."/>
            <person name="Rouws L.F."/>
            <person name="Passos S.R."/>
            <person name="Gois S.R."/>
        </authorList>
    </citation>
    <scope>NUCLEOTIDE SEQUENCE [LARGE SCALE GENOMIC DNA]</scope>
    <source>
        <strain evidence="2 3">BR10423</strain>
    </source>
</reference>
<name>A0A109J9H5_9HYPH</name>
<accession>A0A109J9H5</accession>
<evidence type="ECO:0000313" key="3">
    <source>
        <dbReference type="Proteomes" id="UP000068164"/>
    </source>
</evidence>
<dbReference type="RefSeq" id="WP_018117007.1">
    <property type="nucleotide sequence ID" value="NZ_LNCD01000120.1"/>
</dbReference>
<evidence type="ECO:0000313" key="2">
    <source>
        <dbReference type="EMBL" id="KWV44816.1"/>
    </source>
</evidence>
<evidence type="ECO:0008006" key="4">
    <source>
        <dbReference type="Google" id="ProtNLM"/>
    </source>
</evidence>
<feature type="chain" id="PRO_5007136554" description="Porin" evidence="1">
    <location>
        <begin position="26"/>
        <end position="85"/>
    </location>
</feature>
<feature type="signal peptide" evidence="1">
    <location>
        <begin position="1"/>
        <end position="25"/>
    </location>
</feature>
<dbReference type="EMBL" id="LNCD01000120">
    <property type="protein sequence ID" value="KWV44816.1"/>
    <property type="molecule type" value="Genomic_DNA"/>
</dbReference>